<feature type="compositionally biased region" description="Low complexity" evidence="1">
    <location>
        <begin position="45"/>
        <end position="55"/>
    </location>
</feature>
<evidence type="ECO:0000256" key="1">
    <source>
        <dbReference type="SAM" id="MobiDB-lite"/>
    </source>
</evidence>
<organism evidence="2 3">
    <name type="scientific">Parathielavia appendiculata</name>
    <dbReference type="NCBI Taxonomy" id="2587402"/>
    <lineage>
        <taxon>Eukaryota</taxon>
        <taxon>Fungi</taxon>
        <taxon>Dikarya</taxon>
        <taxon>Ascomycota</taxon>
        <taxon>Pezizomycotina</taxon>
        <taxon>Sordariomycetes</taxon>
        <taxon>Sordariomycetidae</taxon>
        <taxon>Sordariales</taxon>
        <taxon>Chaetomiaceae</taxon>
        <taxon>Parathielavia</taxon>
    </lineage>
</organism>
<feature type="region of interest" description="Disordered" evidence="1">
    <location>
        <begin position="1"/>
        <end position="55"/>
    </location>
</feature>
<name>A0AAN6U4T8_9PEZI</name>
<reference evidence="2" key="2">
    <citation type="submission" date="2023-05" db="EMBL/GenBank/DDBJ databases">
        <authorList>
            <consortium name="Lawrence Berkeley National Laboratory"/>
            <person name="Steindorff A."/>
            <person name="Hensen N."/>
            <person name="Bonometti L."/>
            <person name="Westerberg I."/>
            <person name="Brannstrom I.O."/>
            <person name="Guillou S."/>
            <person name="Cros-Aarteil S."/>
            <person name="Calhoun S."/>
            <person name="Haridas S."/>
            <person name="Kuo A."/>
            <person name="Mondo S."/>
            <person name="Pangilinan J."/>
            <person name="Riley R."/>
            <person name="Labutti K."/>
            <person name="Andreopoulos B."/>
            <person name="Lipzen A."/>
            <person name="Chen C."/>
            <person name="Yanf M."/>
            <person name="Daum C."/>
            <person name="Ng V."/>
            <person name="Clum A."/>
            <person name="Ohm R."/>
            <person name="Martin F."/>
            <person name="Silar P."/>
            <person name="Natvig D."/>
            <person name="Lalanne C."/>
            <person name="Gautier V."/>
            <person name="Ament-Velasquez S.L."/>
            <person name="Kruys A."/>
            <person name="Hutchinson M.I."/>
            <person name="Powell A.J."/>
            <person name="Barry K."/>
            <person name="Miller A.N."/>
            <person name="Grigoriev I.V."/>
            <person name="Debuchy R."/>
            <person name="Gladieux P."/>
            <person name="Thoren M.H."/>
            <person name="Johannesson H."/>
        </authorList>
    </citation>
    <scope>NUCLEOTIDE SEQUENCE</scope>
    <source>
        <strain evidence="2">CBS 731.68</strain>
    </source>
</reference>
<proteinExistence type="predicted"/>
<dbReference type="AlphaFoldDB" id="A0AAN6U4T8"/>
<feature type="compositionally biased region" description="Acidic residues" evidence="1">
    <location>
        <begin position="139"/>
        <end position="150"/>
    </location>
</feature>
<sequence>MSDSRRRGKLYAQHEIRDAAPSTPDLDLSPLASPTDLNPTRNPLSASTSSSAAAAAGDPFVYSFDRTDSPGGPLTLEVFVKPGVGHGKGDQTEKLVEREYEVLDGNGEAVKGRKARAVLRRGGTGSVEPSAGTGMGVEEAGEEDEGFELL</sequence>
<gene>
    <name evidence="2" type="ORF">N657DRAFT_643073</name>
</gene>
<accession>A0AAN6U4T8</accession>
<dbReference type="EMBL" id="MU853225">
    <property type="protein sequence ID" value="KAK4126289.1"/>
    <property type="molecule type" value="Genomic_DNA"/>
</dbReference>
<reference evidence="2" key="1">
    <citation type="journal article" date="2023" name="Mol. Phylogenet. Evol.">
        <title>Genome-scale phylogeny and comparative genomics of the fungal order Sordariales.</title>
        <authorList>
            <person name="Hensen N."/>
            <person name="Bonometti L."/>
            <person name="Westerberg I."/>
            <person name="Brannstrom I.O."/>
            <person name="Guillou S."/>
            <person name="Cros-Aarteil S."/>
            <person name="Calhoun S."/>
            <person name="Haridas S."/>
            <person name="Kuo A."/>
            <person name="Mondo S."/>
            <person name="Pangilinan J."/>
            <person name="Riley R."/>
            <person name="LaButti K."/>
            <person name="Andreopoulos B."/>
            <person name="Lipzen A."/>
            <person name="Chen C."/>
            <person name="Yan M."/>
            <person name="Daum C."/>
            <person name="Ng V."/>
            <person name="Clum A."/>
            <person name="Steindorff A."/>
            <person name="Ohm R.A."/>
            <person name="Martin F."/>
            <person name="Silar P."/>
            <person name="Natvig D.O."/>
            <person name="Lalanne C."/>
            <person name="Gautier V."/>
            <person name="Ament-Velasquez S.L."/>
            <person name="Kruys A."/>
            <person name="Hutchinson M.I."/>
            <person name="Powell A.J."/>
            <person name="Barry K."/>
            <person name="Miller A.N."/>
            <person name="Grigoriev I.V."/>
            <person name="Debuchy R."/>
            <person name="Gladieux P."/>
            <person name="Hiltunen Thoren M."/>
            <person name="Johannesson H."/>
        </authorList>
    </citation>
    <scope>NUCLEOTIDE SEQUENCE</scope>
    <source>
        <strain evidence="2">CBS 731.68</strain>
    </source>
</reference>
<feature type="region of interest" description="Disordered" evidence="1">
    <location>
        <begin position="120"/>
        <end position="150"/>
    </location>
</feature>
<protein>
    <submittedName>
        <fullName evidence="2">Uncharacterized protein</fullName>
    </submittedName>
</protein>
<evidence type="ECO:0000313" key="3">
    <source>
        <dbReference type="Proteomes" id="UP001302602"/>
    </source>
</evidence>
<comment type="caution">
    <text evidence="2">The sequence shown here is derived from an EMBL/GenBank/DDBJ whole genome shotgun (WGS) entry which is preliminary data.</text>
</comment>
<dbReference type="Proteomes" id="UP001302602">
    <property type="component" value="Unassembled WGS sequence"/>
</dbReference>
<keyword evidence="3" id="KW-1185">Reference proteome</keyword>
<evidence type="ECO:0000313" key="2">
    <source>
        <dbReference type="EMBL" id="KAK4126289.1"/>
    </source>
</evidence>
<dbReference type="GeneID" id="87829241"/>
<feature type="compositionally biased region" description="Polar residues" evidence="1">
    <location>
        <begin position="35"/>
        <end position="44"/>
    </location>
</feature>
<dbReference type="RefSeq" id="XP_062650060.1">
    <property type="nucleotide sequence ID" value="XM_062792472.1"/>
</dbReference>